<dbReference type="RefSeq" id="WP_149606422.1">
    <property type="nucleotide sequence ID" value="NZ_SEUJ01000075.1"/>
</dbReference>
<name>A0ABQ6REZ1_9GAMM</name>
<keyword evidence="2" id="KW-1185">Reference proteome</keyword>
<comment type="caution">
    <text evidence="1">The sequence shown here is derived from an EMBL/GenBank/DDBJ whole genome shotgun (WGS) entry which is preliminary data.</text>
</comment>
<dbReference type="Proteomes" id="UP000322915">
    <property type="component" value="Unassembled WGS sequence"/>
</dbReference>
<accession>A0ABQ6REZ1</accession>
<reference evidence="1 2" key="1">
    <citation type="submission" date="2019-01" db="EMBL/GenBank/DDBJ databases">
        <title>Genome sequences of marine Pseudoalteromonas species.</title>
        <authorList>
            <person name="Boraston A.B."/>
            <person name="Hehemann J.-H."/>
            <person name="Vickers C.J."/>
            <person name="Salama-Alber O."/>
            <person name="Abe K."/>
            <person name="Hettle A.J."/>
        </authorList>
    </citation>
    <scope>NUCLEOTIDE SEQUENCE [LARGE SCALE GENOMIC DNA]</scope>
    <source>
        <strain evidence="1 2">PS47</strain>
    </source>
</reference>
<evidence type="ECO:0000313" key="1">
    <source>
        <dbReference type="EMBL" id="KAA1152091.1"/>
    </source>
</evidence>
<dbReference type="EMBL" id="SEUJ01000075">
    <property type="protein sequence ID" value="KAA1152091.1"/>
    <property type="molecule type" value="Genomic_DNA"/>
</dbReference>
<proteinExistence type="predicted"/>
<gene>
    <name evidence="1" type="ORF">EU509_14945</name>
</gene>
<protein>
    <submittedName>
        <fullName evidence="1">Uncharacterized protein</fullName>
    </submittedName>
</protein>
<sequence length="322" mass="37232">MKAFEIDPVTKPDMSNYLIHMTDEQSFNSILKSGGSNSKGLIKALIPKGANKDSFSHEIACFTETPIHAIGAFLEISKRRSNEKMVYGIGFKKTLMVELGVRPTLYLDGTKLANFFELKKIESLDEKTRSFLDSLSPLIHPLGENAKRQGFTWEREWRYTDKHGFSFSYEEIEVICCPKESQELIKLELGEYAKDIKFVDTSSKYQEITQFISYSNERALIEEGLCNSDNQEELDEFLDSFDLYVEQLTLHKEYLVQLQTQLIAVEEELGNLKEWREDIKAHTGEYCGHYSKKLRNIQMFGTMCPDCADGLNYTWNRYYKDA</sequence>
<evidence type="ECO:0000313" key="2">
    <source>
        <dbReference type="Proteomes" id="UP000322915"/>
    </source>
</evidence>
<organism evidence="1 2">
    <name type="scientific">Pseudoalteromonas fuliginea</name>
    <dbReference type="NCBI Taxonomy" id="1872678"/>
    <lineage>
        <taxon>Bacteria</taxon>
        <taxon>Pseudomonadati</taxon>
        <taxon>Pseudomonadota</taxon>
        <taxon>Gammaproteobacteria</taxon>
        <taxon>Alteromonadales</taxon>
        <taxon>Pseudoalteromonadaceae</taxon>
        <taxon>Pseudoalteromonas</taxon>
    </lineage>
</organism>